<comment type="subunit">
    <text evidence="2">Homotetramer.</text>
</comment>
<dbReference type="Pfam" id="PF08240">
    <property type="entry name" value="ADH_N"/>
    <property type="match status" value="1"/>
</dbReference>
<feature type="domain" description="Enoyl reductase (ER)" evidence="7">
    <location>
        <begin position="10"/>
        <end position="240"/>
    </location>
</feature>
<evidence type="ECO:0000256" key="5">
    <source>
        <dbReference type="ARBA" id="ARBA00022884"/>
    </source>
</evidence>
<dbReference type="InterPro" id="IPR013149">
    <property type="entry name" value="ADH-like_C"/>
</dbReference>
<organism evidence="8">
    <name type="scientific">marine sediment metagenome</name>
    <dbReference type="NCBI Taxonomy" id="412755"/>
    <lineage>
        <taxon>unclassified sequences</taxon>
        <taxon>metagenomes</taxon>
        <taxon>ecological metagenomes</taxon>
    </lineage>
</organism>
<reference evidence="8" key="1">
    <citation type="journal article" date="2014" name="Front. Microbiol.">
        <title>High frequency of phylogenetically diverse reductive dehalogenase-homologous genes in deep subseafloor sedimentary metagenomes.</title>
        <authorList>
            <person name="Kawai M."/>
            <person name="Futagami T."/>
            <person name="Toyoda A."/>
            <person name="Takaki Y."/>
            <person name="Nishi S."/>
            <person name="Hori S."/>
            <person name="Arai W."/>
            <person name="Tsubouchi T."/>
            <person name="Morono Y."/>
            <person name="Uchiyama I."/>
            <person name="Ito T."/>
            <person name="Fujiyama A."/>
            <person name="Inagaki F."/>
            <person name="Takami H."/>
        </authorList>
    </citation>
    <scope>NUCLEOTIDE SEQUENCE</scope>
    <source>
        <strain evidence="8">Expedition CK06-06</strain>
    </source>
</reference>
<sequence>MKAVVFEEHGGVDVLQYKNVAEPKIGPNDVLIKVQAAGCNYNDIWARRGLPGLRVSLPHISGSDAAGEVVEVGSEVADIKSGDEVLVYPGLSCRTCQFCANGQDTFCRQYKIWGFQTGPLDGGHAEFAKVPAFNVIPKPKGLGWVEAASLALVLLTSWRMLVGRARIQAGDFVLVWGAAGGLGSMAVQICRVFGAQPIAVASSDEKLEFCRTLGAEHLINRKKQDVLKKVREITDRRGVD</sequence>
<dbReference type="InterPro" id="IPR020843">
    <property type="entry name" value="ER"/>
</dbReference>
<evidence type="ECO:0000259" key="7">
    <source>
        <dbReference type="SMART" id="SM00829"/>
    </source>
</evidence>
<keyword evidence="5" id="KW-0694">RNA-binding</keyword>
<dbReference type="SMART" id="SM00829">
    <property type="entry name" value="PKS_ER"/>
    <property type="match status" value="1"/>
</dbReference>
<keyword evidence="4" id="KW-0521">NADP</keyword>
<dbReference type="PANTHER" id="PTHR44154:SF1">
    <property type="entry name" value="QUINONE OXIDOREDUCTASE"/>
    <property type="match status" value="1"/>
</dbReference>
<gene>
    <name evidence="8" type="ORF">S01H1_62689</name>
</gene>
<feature type="non-terminal residue" evidence="8">
    <location>
        <position position="240"/>
    </location>
</feature>
<evidence type="ECO:0000256" key="2">
    <source>
        <dbReference type="ARBA" id="ARBA00011881"/>
    </source>
</evidence>
<dbReference type="GO" id="GO:0008270">
    <property type="term" value="F:zinc ion binding"/>
    <property type="evidence" value="ECO:0007669"/>
    <property type="project" value="InterPro"/>
</dbReference>
<dbReference type="InterPro" id="IPR051603">
    <property type="entry name" value="Zinc-ADH_QOR/CCCR"/>
</dbReference>
<dbReference type="GO" id="GO:0003723">
    <property type="term" value="F:RNA binding"/>
    <property type="evidence" value="ECO:0007669"/>
    <property type="project" value="UniProtKB-KW"/>
</dbReference>
<protein>
    <recommendedName>
        <fullName evidence="7">Enoyl reductase (ER) domain-containing protein</fullName>
    </recommendedName>
</protein>
<accession>X0Y398</accession>
<proteinExistence type="predicted"/>
<comment type="caution">
    <text evidence="8">The sequence shown here is derived from an EMBL/GenBank/DDBJ whole genome shotgun (WGS) entry which is preliminary data.</text>
</comment>
<name>X0Y398_9ZZZZ</name>
<dbReference type="PANTHER" id="PTHR44154">
    <property type="entry name" value="QUINONE OXIDOREDUCTASE"/>
    <property type="match status" value="1"/>
</dbReference>
<dbReference type="Pfam" id="PF00107">
    <property type="entry name" value="ADH_zinc_N"/>
    <property type="match status" value="1"/>
</dbReference>
<evidence type="ECO:0000256" key="6">
    <source>
        <dbReference type="ARBA" id="ARBA00022990"/>
    </source>
</evidence>
<evidence type="ECO:0000313" key="8">
    <source>
        <dbReference type="EMBL" id="GAG41832.1"/>
    </source>
</evidence>
<keyword evidence="3" id="KW-0963">Cytoplasm</keyword>
<dbReference type="SUPFAM" id="SSF51735">
    <property type="entry name" value="NAD(P)-binding Rossmann-fold domains"/>
    <property type="match status" value="1"/>
</dbReference>
<dbReference type="EMBL" id="BARS01041199">
    <property type="protein sequence ID" value="GAG41832.1"/>
    <property type="molecule type" value="Genomic_DNA"/>
</dbReference>
<dbReference type="GO" id="GO:0016491">
    <property type="term" value="F:oxidoreductase activity"/>
    <property type="evidence" value="ECO:0007669"/>
    <property type="project" value="InterPro"/>
</dbReference>
<dbReference type="InterPro" id="IPR002364">
    <property type="entry name" value="Quin_OxRdtase/zeta-crystal_CS"/>
</dbReference>
<evidence type="ECO:0000256" key="3">
    <source>
        <dbReference type="ARBA" id="ARBA00022490"/>
    </source>
</evidence>
<dbReference type="AlphaFoldDB" id="X0Y398"/>
<evidence type="ECO:0000256" key="1">
    <source>
        <dbReference type="ARBA" id="ARBA00004496"/>
    </source>
</evidence>
<evidence type="ECO:0000256" key="4">
    <source>
        <dbReference type="ARBA" id="ARBA00022857"/>
    </source>
</evidence>
<dbReference type="SUPFAM" id="SSF50129">
    <property type="entry name" value="GroES-like"/>
    <property type="match status" value="1"/>
</dbReference>
<dbReference type="InterPro" id="IPR036291">
    <property type="entry name" value="NAD(P)-bd_dom_sf"/>
</dbReference>
<dbReference type="InterPro" id="IPR011032">
    <property type="entry name" value="GroES-like_sf"/>
</dbReference>
<dbReference type="Gene3D" id="3.90.180.10">
    <property type="entry name" value="Medium-chain alcohol dehydrogenases, catalytic domain"/>
    <property type="match status" value="1"/>
</dbReference>
<keyword evidence="6" id="KW-0007">Acetylation</keyword>
<comment type="subcellular location">
    <subcellularLocation>
        <location evidence="1">Cytoplasm</location>
    </subcellularLocation>
</comment>
<dbReference type="InterPro" id="IPR013154">
    <property type="entry name" value="ADH-like_N"/>
</dbReference>
<dbReference type="PROSITE" id="PS01162">
    <property type="entry name" value="QOR_ZETA_CRYSTAL"/>
    <property type="match status" value="1"/>
</dbReference>
<dbReference type="GO" id="GO:0005737">
    <property type="term" value="C:cytoplasm"/>
    <property type="evidence" value="ECO:0007669"/>
    <property type="project" value="UniProtKB-SubCell"/>
</dbReference>